<dbReference type="PANTHER" id="PTHR33991">
    <property type="entry name" value="DNA REPAIR PROTEIN RECO"/>
    <property type="match status" value="1"/>
</dbReference>
<dbReference type="Pfam" id="PF11967">
    <property type="entry name" value="RecO_N"/>
    <property type="match status" value="1"/>
</dbReference>
<proteinExistence type="inferred from homology"/>
<evidence type="ECO:0000313" key="9">
    <source>
        <dbReference type="EMBL" id="MFG3816836.1"/>
    </source>
</evidence>
<evidence type="ECO:0000256" key="1">
    <source>
        <dbReference type="ARBA" id="ARBA00007452"/>
    </source>
</evidence>
<protein>
    <recommendedName>
        <fullName evidence="2 7">DNA repair protein RecO</fullName>
    </recommendedName>
    <alternativeName>
        <fullName evidence="6 7">Recombination protein O</fullName>
    </alternativeName>
</protein>
<evidence type="ECO:0000256" key="3">
    <source>
        <dbReference type="ARBA" id="ARBA00022763"/>
    </source>
</evidence>
<dbReference type="InterPro" id="IPR012340">
    <property type="entry name" value="NA-bd_OB-fold"/>
</dbReference>
<evidence type="ECO:0000259" key="8">
    <source>
        <dbReference type="Pfam" id="PF11967"/>
    </source>
</evidence>
<feature type="domain" description="DNA replication/recombination mediator RecO N-terminal" evidence="8">
    <location>
        <begin position="6"/>
        <end position="81"/>
    </location>
</feature>
<comment type="caution">
    <text evidence="9">The sequence shown here is derived from an EMBL/GenBank/DDBJ whole genome shotgun (WGS) entry which is preliminary data.</text>
</comment>
<dbReference type="RefSeq" id="WP_393010882.1">
    <property type="nucleotide sequence ID" value="NZ_JAZAQF010000022.1"/>
</dbReference>
<accession>A0ABW7C6M5</accession>
<dbReference type="HAMAP" id="MF_00201">
    <property type="entry name" value="RecO"/>
    <property type="match status" value="1"/>
</dbReference>
<dbReference type="Pfam" id="PF02565">
    <property type="entry name" value="RecO_C"/>
    <property type="match status" value="1"/>
</dbReference>
<evidence type="ECO:0000256" key="7">
    <source>
        <dbReference type="HAMAP-Rule" id="MF_00201"/>
    </source>
</evidence>
<keyword evidence="4 7" id="KW-0233">DNA recombination</keyword>
<keyword evidence="3 7" id="KW-0227">DNA damage</keyword>
<dbReference type="Gene3D" id="1.20.1440.120">
    <property type="entry name" value="Recombination protein O, C-terminal domain"/>
    <property type="match status" value="1"/>
</dbReference>
<keyword evidence="10" id="KW-1185">Reference proteome</keyword>
<evidence type="ECO:0000256" key="4">
    <source>
        <dbReference type="ARBA" id="ARBA00023172"/>
    </source>
</evidence>
<dbReference type="SUPFAM" id="SSF50249">
    <property type="entry name" value="Nucleic acid-binding proteins"/>
    <property type="match status" value="1"/>
</dbReference>
<keyword evidence="5 7" id="KW-0234">DNA repair</keyword>
<dbReference type="NCBIfam" id="TIGR00613">
    <property type="entry name" value="reco"/>
    <property type="match status" value="1"/>
</dbReference>
<dbReference type="PANTHER" id="PTHR33991:SF1">
    <property type="entry name" value="DNA REPAIR PROTEIN RECO"/>
    <property type="match status" value="1"/>
</dbReference>
<reference evidence="10" key="1">
    <citation type="journal article" date="2024" name="Algal Res.">
        <title>Biochemical, toxicological and genomic investigation of a high-biomass producing Limnothrix strain isolated from Italian shallow drinking water reservoir.</title>
        <authorList>
            <person name="Simonazzi M."/>
            <person name="Shishido T.K."/>
            <person name="Delbaje E."/>
            <person name="Wahlsten M."/>
            <person name="Fewer D.P."/>
            <person name="Sivonen K."/>
            <person name="Pezzolesi L."/>
            <person name="Pistocchi R."/>
        </authorList>
    </citation>
    <scope>NUCLEOTIDE SEQUENCE [LARGE SCALE GENOMIC DNA]</scope>
    <source>
        <strain evidence="10">LRLZ20PSL1</strain>
    </source>
</reference>
<evidence type="ECO:0000256" key="6">
    <source>
        <dbReference type="ARBA" id="ARBA00033409"/>
    </source>
</evidence>
<comment type="similarity">
    <text evidence="1 7">Belongs to the RecO family.</text>
</comment>
<dbReference type="InterPro" id="IPR003717">
    <property type="entry name" value="RecO"/>
</dbReference>
<comment type="function">
    <text evidence="7">Involved in DNA repair and RecF pathway recombination.</text>
</comment>
<dbReference type="SUPFAM" id="SSF57863">
    <property type="entry name" value="ArfGap/RecO-like zinc finger"/>
    <property type="match status" value="1"/>
</dbReference>
<dbReference type="Gene3D" id="2.40.50.140">
    <property type="entry name" value="Nucleic acid-binding proteins"/>
    <property type="match status" value="1"/>
</dbReference>
<dbReference type="EMBL" id="JAZAQF010000022">
    <property type="protein sequence ID" value="MFG3816836.1"/>
    <property type="molecule type" value="Genomic_DNA"/>
</dbReference>
<dbReference type="InterPro" id="IPR042242">
    <property type="entry name" value="RecO_C"/>
</dbReference>
<gene>
    <name evidence="7 9" type="primary">recO</name>
    <name evidence="9" type="ORF">VPK24_04235</name>
</gene>
<dbReference type="InterPro" id="IPR022572">
    <property type="entry name" value="DNA_rep/recomb_RecO_N"/>
</dbReference>
<organism evidence="9 10">
    <name type="scientific">Limnothrix redekei LRLZ20PSL1</name>
    <dbReference type="NCBI Taxonomy" id="3112953"/>
    <lineage>
        <taxon>Bacteria</taxon>
        <taxon>Bacillati</taxon>
        <taxon>Cyanobacteriota</taxon>
        <taxon>Cyanophyceae</taxon>
        <taxon>Pseudanabaenales</taxon>
        <taxon>Pseudanabaenaceae</taxon>
        <taxon>Limnothrix</taxon>
    </lineage>
</organism>
<evidence type="ECO:0000256" key="2">
    <source>
        <dbReference type="ARBA" id="ARBA00021310"/>
    </source>
</evidence>
<dbReference type="Proteomes" id="UP001604335">
    <property type="component" value="Unassembled WGS sequence"/>
</dbReference>
<name>A0ABW7C6M5_9CYAN</name>
<evidence type="ECO:0000256" key="5">
    <source>
        <dbReference type="ARBA" id="ARBA00023204"/>
    </source>
</evidence>
<sequence length="300" mass="32411">MNHSRTYQATGINLKGVPLGESDLLLTILTLEFGLIRVVAPGARKPKSKIGGRSNLFVVNELLVGRGRSLDRIAQAQSITAYAGLTRDLGKLMTAQYWAELALAQALDGHPQPDLFTTLNEDLHGLEALPLPSDRVAALGQLLPILCAGIGRLLAVAGVAPQLGQCNLTERPIAPDWTDPHWRVGFSAAAGGAIDLAALDNPEAMAWLAARQPTRVLPSSGVSVKFSPLRLTATEWQSLNDLFAASPPGDQPRLPDPLRHWQRLERLLRHYAQYHFGQGIRSAKSLETYLNTALAPPALV</sequence>
<dbReference type="InterPro" id="IPR037278">
    <property type="entry name" value="ARFGAP/RecO"/>
</dbReference>
<evidence type="ECO:0000313" key="10">
    <source>
        <dbReference type="Proteomes" id="UP001604335"/>
    </source>
</evidence>